<dbReference type="Proteomes" id="UP001207654">
    <property type="component" value="Unassembled WGS sequence"/>
</dbReference>
<dbReference type="InterPro" id="IPR050597">
    <property type="entry name" value="Cytochrome_c_Oxidase_Subunit"/>
</dbReference>
<proteinExistence type="predicted"/>
<keyword evidence="3 4" id="KW-0408">Iron</keyword>
<dbReference type="EMBL" id="JAPNKA010000001">
    <property type="protein sequence ID" value="MCY1078250.1"/>
    <property type="molecule type" value="Genomic_DNA"/>
</dbReference>
<keyword evidence="1 4" id="KW-0349">Heme</keyword>
<evidence type="ECO:0000313" key="8">
    <source>
        <dbReference type="Proteomes" id="UP001207654"/>
    </source>
</evidence>
<dbReference type="PANTHER" id="PTHR33751">
    <property type="entry name" value="CBB3-TYPE CYTOCHROME C OXIDASE SUBUNIT FIXP"/>
    <property type="match status" value="1"/>
</dbReference>
<dbReference type="RefSeq" id="WP_267537039.1">
    <property type="nucleotide sequence ID" value="NZ_JAPNKA010000001.1"/>
</dbReference>
<feature type="transmembrane region" description="Helical" evidence="5">
    <location>
        <begin position="26"/>
        <end position="45"/>
    </location>
</feature>
<dbReference type="PANTHER" id="PTHR33751:SF1">
    <property type="entry name" value="CBB3-TYPE CYTOCHROME C OXIDASE SUBUNIT FIXP"/>
    <property type="match status" value="1"/>
</dbReference>
<gene>
    <name evidence="7" type="ORF">OV287_27615</name>
</gene>
<evidence type="ECO:0000313" key="7">
    <source>
        <dbReference type="EMBL" id="MCY1078250.1"/>
    </source>
</evidence>
<dbReference type="Pfam" id="PF13442">
    <property type="entry name" value="Cytochrome_CBB3"/>
    <property type="match status" value="1"/>
</dbReference>
<accession>A0ABT4A9F1</accession>
<dbReference type="InterPro" id="IPR032858">
    <property type="entry name" value="CcoP_N"/>
</dbReference>
<keyword evidence="5" id="KW-0472">Membrane</keyword>
<dbReference type="SUPFAM" id="SSF46626">
    <property type="entry name" value="Cytochrome c"/>
    <property type="match status" value="1"/>
</dbReference>
<evidence type="ECO:0000256" key="2">
    <source>
        <dbReference type="ARBA" id="ARBA00022723"/>
    </source>
</evidence>
<keyword evidence="5" id="KW-1133">Transmembrane helix</keyword>
<dbReference type="InterPro" id="IPR036909">
    <property type="entry name" value="Cyt_c-like_dom_sf"/>
</dbReference>
<keyword evidence="2 4" id="KW-0479">Metal-binding</keyword>
<protein>
    <submittedName>
        <fullName evidence="7">C-type cytochrome</fullName>
    </submittedName>
</protein>
<dbReference type="Gene3D" id="6.10.280.130">
    <property type="match status" value="1"/>
</dbReference>
<dbReference type="InterPro" id="IPR009056">
    <property type="entry name" value="Cyt_c-like_dom"/>
</dbReference>
<dbReference type="Gene3D" id="1.10.760.10">
    <property type="entry name" value="Cytochrome c-like domain"/>
    <property type="match status" value="1"/>
</dbReference>
<comment type="caution">
    <text evidence="7">The sequence shown here is derived from an EMBL/GenBank/DDBJ whole genome shotgun (WGS) entry which is preliminary data.</text>
</comment>
<evidence type="ECO:0000256" key="4">
    <source>
        <dbReference type="PROSITE-ProRule" id="PRU00433"/>
    </source>
</evidence>
<keyword evidence="8" id="KW-1185">Reference proteome</keyword>
<evidence type="ECO:0000256" key="5">
    <source>
        <dbReference type="SAM" id="Phobius"/>
    </source>
</evidence>
<reference evidence="7 8" key="1">
    <citation type="submission" date="2022-11" db="EMBL/GenBank/DDBJ databases">
        <title>Minimal conservation of predation-associated metabolite biosynthetic gene clusters underscores biosynthetic potential of Myxococcota including descriptions for ten novel species: Archangium lansinium sp. nov., Myxococcus landrumus sp. nov., Nannocystis bai.</title>
        <authorList>
            <person name="Ahearne A."/>
            <person name="Stevens C."/>
            <person name="Phillips K."/>
        </authorList>
    </citation>
    <scope>NUCLEOTIDE SEQUENCE [LARGE SCALE GENOMIC DNA]</scope>
    <source>
        <strain evidence="7 8">MIWBW</strain>
    </source>
</reference>
<organism evidence="7 8">
    <name type="scientific">Archangium lansingense</name>
    <dbReference type="NCBI Taxonomy" id="2995310"/>
    <lineage>
        <taxon>Bacteria</taxon>
        <taxon>Pseudomonadati</taxon>
        <taxon>Myxococcota</taxon>
        <taxon>Myxococcia</taxon>
        <taxon>Myxococcales</taxon>
        <taxon>Cystobacterineae</taxon>
        <taxon>Archangiaceae</taxon>
        <taxon>Archangium</taxon>
    </lineage>
</organism>
<evidence type="ECO:0000259" key="6">
    <source>
        <dbReference type="PROSITE" id="PS51007"/>
    </source>
</evidence>
<name>A0ABT4A9F1_9BACT</name>
<keyword evidence="5" id="KW-0812">Transmembrane</keyword>
<evidence type="ECO:0000256" key="1">
    <source>
        <dbReference type="ARBA" id="ARBA00022617"/>
    </source>
</evidence>
<sequence>MSAQDKTGVVHVYDDIEELDNHLPNWWLFLLWITVGFAFGYWYYFHTTGEGRGSLEVYRAEAAEAARLAEARKPKPDSDAGLMLLTKDSATVDEGRQNFQQTCAACHGLKGEGIIGPNLTDNAWLHGGKPTDINKVVNEGVLAKGMPAWEKVLGPQRVRSVVAYVLTLKNTNIPGKAPQGEPEK</sequence>
<evidence type="ECO:0000256" key="3">
    <source>
        <dbReference type="ARBA" id="ARBA00023004"/>
    </source>
</evidence>
<dbReference type="InterPro" id="IPR038414">
    <property type="entry name" value="CcoP_N_sf"/>
</dbReference>
<feature type="domain" description="Cytochrome c" evidence="6">
    <location>
        <begin position="90"/>
        <end position="169"/>
    </location>
</feature>
<dbReference type="PROSITE" id="PS51007">
    <property type="entry name" value="CYTC"/>
    <property type="match status" value="1"/>
</dbReference>
<dbReference type="Pfam" id="PF14715">
    <property type="entry name" value="FixP_N"/>
    <property type="match status" value="1"/>
</dbReference>